<evidence type="ECO:0000256" key="2">
    <source>
        <dbReference type="ARBA" id="ARBA00022777"/>
    </source>
</evidence>
<dbReference type="GO" id="GO:0016020">
    <property type="term" value="C:membrane"/>
    <property type="evidence" value="ECO:0007669"/>
    <property type="project" value="InterPro"/>
</dbReference>
<sequence>MAVDPCDAGDLAGAPQPGTAVSGAHSTLQDPWSRYGWVMAAVWLAFLGFPVIEVLRESAPTWLKVVALAAIASFAFVYVWAMNRLWAFGEGRRVNPAAVRWYALLIALCLVTVPVLGVEAVGMAPFLLSFAMFTFPMRHAFGISAVLLALAVGLPWWAGVFGSFGFLTIILVIVFISTAVTRVANNKEFDYTRTKDALRIASERERVARDVHDVLGHSLTVVAVKTELAERLLDVDVERARAELIEIRSLTRTALAEIRETVGGLRVAALGDEVEGARMALTGAGIAADLPDDLTVVDPRHRTVLAWVLREAVTNVVRHSGAGQCVIRLSPAGLVVEDDGRGLRGGKEGNGIRGLRERVAGAGGSLTIGPGTDGRGARLQVRL</sequence>
<comment type="caution">
    <text evidence="7">The sequence shown here is derived from an EMBL/GenBank/DDBJ whole genome shotgun (WGS) entry which is preliminary data.</text>
</comment>
<evidence type="ECO:0000256" key="4">
    <source>
        <dbReference type="SAM" id="MobiDB-lite"/>
    </source>
</evidence>
<keyword evidence="5" id="KW-1133">Transmembrane helix</keyword>
<dbReference type="GO" id="GO:0046983">
    <property type="term" value="F:protein dimerization activity"/>
    <property type="evidence" value="ECO:0007669"/>
    <property type="project" value="InterPro"/>
</dbReference>
<organism evidence="7 8">
    <name type="scientific">Arsenicicoccus cauae</name>
    <dbReference type="NCBI Taxonomy" id="2663847"/>
    <lineage>
        <taxon>Bacteria</taxon>
        <taxon>Bacillati</taxon>
        <taxon>Actinomycetota</taxon>
        <taxon>Actinomycetes</taxon>
        <taxon>Micrococcales</taxon>
        <taxon>Intrasporangiaceae</taxon>
        <taxon>Arsenicicoccus</taxon>
    </lineage>
</organism>
<dbReference type="GO" id="GO:0000155">
    <property type="term" value="F:phosphorelay sensor kinase activity"/>
    <property type="evidence" value="ECO:0007669"/>
    <property type="project" value="InterPro"/>
</dbReference>
<keyword evidence="8" id="KW-1185">Reference proteome</keyword>
<evidence type="ECO:0000259" key="6">
    <source>
        <dbReference type="Pfam" id="PF07730"/>
    </source>
</evidence>
<gene>
    <name evidence="7" type="ORF">GGG17_05470</name>
</gene>
<evidence type="ECO:0000313" key="8">
    <source>
        <dbReference type="Proteomes" id="UP000431092"/>
    </source>
</evidence>
<evidence type="ECO:0000256" key="3">
    <source>
        <dbReference type="ARBA" id="ARBA00023012"/>
    </source>
</evidence>
<feature type="transmembrane region" description="Helical" evidence="5">
    <location>
        <begin position="164"/>
        <end position="185"/>
    </location>
</feature>
<dbReference type="InterPro" id="IPR036890">
    <property type="entry name" value="HATPase_C_sf"/>
</dbReference>
<dbReference type="EMBL" id="WLVL01000019">
    <property type="protein sequence ID" value="MTB71425.1"/>
    <property type="molecule type" value="Genomic_DNA"/>
</dbReference>
<keyword evidence="3" id="KW-0902">Two-component regulatory system</keyword>
<reference evidence="7 8" key="1">
    <citation type="submission" date="2019-11" db="EMBL/GenBank/DDBJ databases">
        <title>Whole genome sequencing identifies a novel species of the genus Arsenicicoccus isolated from human blood.</title>
        <authorList>
            <person name="Jeong J.H."/>
            <person name="Kweon O.J."/>
            <person name="Kim H.R."/>
            <person name="Kim T.-H."/>
            <person name="Ha S.-M."/>
            <person name="Lee M.-K."/>
        </authorList>
    </citation>
    <scope>NUCLEOTIDE SEQUENCE [LARGE SCALE GENOMIC DNA]</scope>
    <source>
        <strain evidence="7 8">MKL-02</strain>
    </source>
</reference>
<name>A0A6I3IIE2_9MICO</name>
<dbReference type="CDD" id="cd16917">
    <property type="entry name" value="HATPase_UhpB-NarQ-NarX-like"/>
    <property type="match status" value="1"/>
</dbReference>
<feature type="transmembrane region" description="Helical" evidence="5">
    <location>
        <begin position="35"/>
        <end position="55"/>
    </location>
</feature>
<dbReference type="Gene3D" id="3.30.565.10">
    <property type="entry name" value="Histidine kinase-like ATPase, C-terminal domain"/>
    <property type="match status" value="1"/>
</dbReference>
<feature type="region of interest" description="Disordered" evidence="4">
    <location>
        <begin position="1"/>
        <end position="22"/>
    </location>
</feature>
<protein>
    <submittedName>
        <fullName evidence="7">Sensor histidine kinase</fullName>
    </submittedName>
</protein>
<keyword evidence="5" id="KW-0812">Transmembrane</keyword>
<dbReference type="Proteomes" id="UP000431092">
    <property type="component" value="Unassembled WGS sequence"/>
</dbReference>
<keyword evidence="1" id="KW-0808">Transferase</keyword>
<keyword evidence="2 7" id="KW-0418">Kinase</keyword>
<dbReference type="PANTHER" id="PTHR24421:SF63">
    <property type="entry name" value="SENSOR HISTIDINE KINASE DESK"/>
    <property type="match status" value="1"/>
</dbReference>
<keyword evidence="5" id="KW-0472">Membrane</keyword>
<proteinExistence type="predicted"/>
<evidence type="ECO:0000256" key="1">
    <source>
        <dbReference type="ARBA" id="ARBA00022679"/>
    </source>
</evidence>
<feature type="transmembrane region" description="Helical" evidence="5">
    <location>
        <begin position="101"/>
        <end position="128"/>
    </location>
</feature>
<dbReference type="AlphaFoldDB" id="A0A6I3IIE2"/>
<dbReference type="SUPFAM" id="SSF55874">
    <property type="entry name" value="ATPase domain of HSP90 chaperone/DNA topoisomerase II/histidine kinase"/>
    <property type="match status" value="1"/>
</dbReference>
<dbReference type="Pfam" id="PF07730">
    <property type="entry name" value="HisKA_3"/>
    <property type="match status" value="1"/>
</dbReference>
<dbReference type="Gene3D" id="1.20.5.1930">
    <property type="match status" value="1"/>
</dbReference>
<feature type="transmembrane region" description="Helical" evidence="5">
    <location>
        <begin position="140"/>
        <end position="158"/>
    </location>
</feature>
<dbReference type="PANTHER" id="PTHR24421">
    <property type="entry name" value="NITRATE/NITRITE SENSOR PROTEIN NARX-RELATED"/>
    <property type="match status" value="1"/>
</dbReference>
<feature type="transmembrane region" description="Helical" evidence="5">
    <location>
        <begin position="62"/>
        <end position="81"/>
    </location>
</feature>
<evidence type="ECO:0000313" key="7">
    <source>
        <dbReference type="EMBL" id="MTB71425.1"/>
    </source>
</evidence>
<accession>A0A6I3IIE2</accession>
<feature type="domain" description="Signal transduction histidine kinase subgroup 3 dimerisation and phosphoacceptor" evidence="6">
    <location>
        <begin position="203"/>
        <end position="268"/>
    </location>
</feature>
<evidence type="ECO:0000256" key="5">
    <source>
        <dbReference type="SAM" id="Phobius"/>
    </source>
</evidence>
<dbReference type="InterPro" id="IPR050482">
    <property type="entry name" value="Sensor_HK_TwoCompSys"/>
</dbReference>
<dbReference type="InterPro" id="IPR011712">
    <property type="entry name" value="Sig_transdc_His_kin_sub3_dim/P"/>
</dbReference>